<dbReference type="InterPro" id="IPR003661">
    <property type="entry name" value="HisK_dim/P_dom"/>
</dbReference>
<organism evidence="9 10">
    <name type="scientific">Neoasaia chiangmaiensis</name>
    <dbReference type="NCBI Taxonomy" id="320497"/>
    <lineage>
        <taxon>Bacteria</taxon>
        <taxon>Pseudomonadati</taxon>
        <taxon>Pseudomonadota</taxon>
        <taxon>Alphaproteobacteria</taxon>
        <taxon>Acetobacterales</taxon>
        <taxon>Acetobacteraceae</taxon>
        <taxon>Neoasaia</taxon>
    </lineage>
</organism>
<feature type="domain" description="Response regulatory" evidence="8">
    <location>
        <begin position="603"/>
        <end position="720"/>
    </location>
</feature>
<dbReference type="STRING" id="320497.A0U93_01570"/>
<keyword evidence="6" id="KW-0812">Transmembrane</keyword>
<dbReference type="AlphaFoldDB" id="A0A1U9KM34"/>
<dbReference type="SMART" id="SM00387">
    <property type="entry name" value="HATPase_c"/>
    <property type="match status" value="1"/>
</dbReference>
<accession>A0A1U9KM34</accession>
<sequence>MTKHLVARANLTVLIMLIAVLALVGGATWNQIDMARSARLWTQRANDVLLTIKDLNIALRDAETGQRGYLLTGRDTYLSPYNSSIAHVTRLAGKLQRLANDDSIERDSIAALDPILQKKLEELAQTIVLRRTVGLDAALTAVNTDAGRNYTVAIVAILDKMTQHENIVLAQHQQTADTRAIRVRWLVISGIVLAAIALVWAARMLNRAWSNAYVLEAQQRQVASQLRASLDSLTQGVGVFSPSRQLVNWNACFQSLLKLPKALVRNGTSYTTLVDYLAESEGEFLETEAQLRLSRPKRNESIVYSRHCSDGSQVEIRRSPMPDGGFILTLTDMTKRAQAEAVLRESQKMQAIGQLTGGIAHDFNNLLTVVLGNLELVNSKLANAPDLQKKIERASWAARRGATLTAQLLAFARKQPLSPKPIDLATALPDLVPLLTRTLGEHIDIRYVERAGLWPAMADAAQLENAVLNLALNARDAMPDGGRLTIETANVVLDEEYARLHSEVTPGDYTMVAVSDTGHGMRPEIVSRVFEPFYTTKAEGKGTGLGLAMVFGFVKQSGGHVKIYSEVDAGTTVRLYLPRSIEEAQATSTQSIEPVVMPSSAATILVVEDEAAVREVTIAILKDFGFKVISAADGEEGLRLLGTHIGEIDLLLTDVMLPGELRGRDLAQRVAALRPDVPVLYMSGYTENSIVHHGRLDDGVNLIGKPFSRDNLIRRIVGILQDSASTSATNDEPSGGNVVSLKSWPG</sequence>
<dbReference type="Pfam" id="PF02518">
    <property type="entry name" value="HATPase_c"/>
    <property type="match status" value="1"/>
</dbReference>
<evidence type="ECO:0000313" key="9">
    <source>
        <dbReference type="EMBL" id="AQS86852.1"/>
    </source>
</evidence>
<dbReference type="EMBL" id="CP014691">
    <property type="protein sequence ID" value="AQS86852.1"/>
    <property type="molecule type" value="Genomic_DNA"/>
</dbReference>
<keyword evidence="9" id="KW-0418">Kinase</keyword>
<dbReference type="SUPFAM" id="SSF55874">
    <property type="entry name" value="ATPase domain of HSP90 chaperone/DNA topoisomerase II/histidine kinase"/>
    <property type="match status" value="1"/>
</dbReference>
<dbReference type="InterPro" id="IPR007891">
    <property type="entry name" value="CHASE3"/>
</dbReference>
<feature type="domain" description="Histidine kinase" evidence="7">
    <location>
        <begin position="358"/>
        <end position="581"/>
    </location>
</feature>
<evidence type="ECO:0000256" key="4">
    <source>
        <dbReference type="PROSITE-ProRule" id="PRU00169"/>
    </source>
</evidence>
<dbReference type="CDD" id="cd00082">
    <property type="entry name" value="HisKA"/>
    <property type="match status" value="1"/>
</dbReference>
<dbReference type="CDD" id="cd16919">
    <property type="entry name" value="HATPase_CckA-like"/>
    <property type="match status" value="1"/>
</dbReference>
<dbReference type="InterPro" id="IPR036890">
    <property type="entry name" value="HATPase_C_sf"/>
</dbReference>
<keyword evidence="3 4" id="KW-0597">Phosphoprotein</keyword>
<feature type="transmembrane region" description="Helical" evidence="6">
    <location>
        <begin position="183"/>
        <end position="202"/>
    </location>
</feature>
<dbReference type="SUPFAM" id="SSF47384">
    <property type="entry name" value="Homodimeric domain of signal transducing histidine kinase"/>
    <property type="match status" value="1"/>
</dbReference>
<dbReference type="PANTHER" id="PTHR43065">
    <property type="entry name" value="SENSOR HISTIDINE KINASE"/>
    <property type="match status" value="1"/>
</dbReference>
<evidence type="ECO:0000256" key="6">
    <source>
        <dbReference type="SAM" id="Phobius"/>
    </source>
</evidence>
<dbReference type="InterPro" id="IPR035965">
    <property type="entry name" value="PAS-like_dom_sf"/>
</dbReference>
<dbReference type="Pfam" id="PF00512">
    <property type="entry name" value="HisKA"/>
    <property type="match status" value="1"/>
</dbReference>
<dbReference type="Pfam" id="PF00072">
    <property type="entry name" value="Response_reg"/>
    <property type="match status" value="1"/>
</dbReference>
<dbReference type="PROSITE" id="PS50110">
    <property type="entry name" value="RESPONSE_REGULATORY"/>
    <property type="match status" value="1"/>
</dbReference>
<feature type="modified residue" description="4-aspartylphosphate" evidence="4">
    <location>
        <position position="654"/>
    </location>
</feature>
<dbReference type="InterPro" id="IPR011006">
    <property type="entry name" value="CheY-like_superfamily"/>
</dbReference>
<dbReference type="GO" id="GO:0000155">
    <property type="term" value="F:phosphorelay sensor kinase activity"/>
    <property type="evidence" value="ECO:0007669"/>
    <property type="project" value="InterPro"/>
</dbReference>
<dbReference type="InterPro" id="IPR003594">
    <property type="entry name" value="HATPase_dom"/>
</dbReference>
<dbReference type="OrthoDB" id="9796100at2"/>
<reference evidence="9 10" key="1">
    <citation type="submission" date="2016-03" db="EMBL/GenBank/DDBJ databases">
        <title>Acetic acid bacteria sequencing.</title>
        <authorList>
            <person name="Brandt J."/>
            <person name="Jakob F."/>
            <person name="Vogel R.F."/>
        </authorList>
    </citation>
    <scope>NUCLEOTIDE SEQUENCE [LARGE SCALE GENOMIC DNA]</scope>
    <source>
        <strain evidence="9 10">NBRC 101099</strain>
    </source>
</reference>
<dbReference type="PRINTS" id="PR00344">
    <property type="entry name" value="BCTRLSENSOR"/>
</dbReference>
<dbReference type="InterPro" id="IPR036097">
    <property type="entry name" value="HisK_dim/P_sf"/>
</dbReference>
<dbReference type="Pfam" id="PF05227">
    <property type="entry name" value="CHASE3"/>
    <property type="match status" value="1"/>
</dbReference>
<dbReference type="Gene3D" id="3.30.565.10">
    <property type="entry name" value="Histidine kinase-like ATPase, C-terminal domain"/>
    <property type="match status" value="1"/>
</dbReference>
<comment type="catalytic activity">
    <reaction evidence="1">
        <text>ATP + protein L-histidine = ADP + protein N-phospho-L-histidine.</text>
        <dbReference type="EC" id="2.7.13.3"/>
    </reaction>
</comment>
<keyword evidence="10" id="KW-1185">Reference proteome</keyword>
<feature type="transmembrane region" description="Helical" evidence="6">
    <location>
        <begin position="6"/>
        <end position="29"/>
    </location>
</feature>
<dbReference type="Gene3D" id="3.40.50.2300">
    <property type="match status" value="1"/>
</dbReference>
<dbReference type="PANTHER" id="PTHR43065:SF49">
    <property type="entry name" value="HISTIDINE KINASE"/>
    <property type="match status" value="1"/>
</dbReference>
<dbReference type="RefSeq" id="WP_077805817.1">
    <property type="nucleotide sequence ID" value="NZ_BJXS01000004.1"/>
</dbReference>
<dbReference type="InterPro" id="IPR005467">
    <property type="entry name" value="His_kinase_dom"/>
</dbReference>
<dbReference type="InterPro" id="IPR001789">
    <property type="entry name" value="Sig_transdc_resp-reg_receiver"/>
</dbReference>
<dbReference type="SUPFAM" id="SSF55785">
    <property type="entry name" value="PYP-like sensor domain (PAS domain)"/>
    <property type="match status" value="1"/>
</dbReference>
<evidence type="ECO:0000256" key="1">
    <source>
        <dbReference type="ARBA" id="ARBA00000085"/>
    </source>
</evidence>
<dbReference type="PROSITE" id="PS50109">
    <property type="entry name" value="HIS_KIN"/>
    <property type="match status" value="1"/>
</dbReference>
<evidence type="ECO:0000256" key="3">
    <source>
        <dbReference type="ARBA" id="ARBA00022553"/>
    </source>
</evidence>
<dbReference type="InterPro" id="IPR004358">
    <property type="entry name" value="Sig_transdc_His_kin-like_C"/>
</dbReference>
<keyword evidence="9" id="KW-0808">Transferase</keyword>
<evidence type="ECO:0000256" key="5">
    <source>
        <dbReference type="SAM" id="MobiDB-lite"/>
    </source>
</evidence>
<dbReference type="SUPFAM" id="SSF52172">
    <property type="entry name" value="CheY-like"/>
    <property type="match status" value="1"/>
</dbReference>
<evidence type="ECO:0000259" key="8">
    <source>
        <dbReference type="PROSITE" id="PS50110"/>
    </source>
</evidence>
<dbReference type="Proteomes" id="UP000188604">
    <property type="component" value="Chromosome"/>
</dbReference>
<keyword evidence="6" id="KW-0472">Membrane</keyword>
<gene>
    <name evidence="9" type="ORF">A0U93_01570</name>
</gene>
<keyword evidence="6" id="KW-1133">Transmembrane helix</keyword>
<evidence type="ECO:0000313" key="10">
    <source>
        <dbReference type="Proteomes" id="UP000188604"/>
    </source>
</evidence>
<dbReference type="CDD" id="cd19410">
    <property type="entry name" value="HK9-like_sensor"/>
    <property type="match status" value="1"/>
</dbReference>
<dbReference type="SMART" id="SM00448">
    <property type="entry name" value="REC"/>
    <property type="match status" value="1"/>
</dbReference>
<dbReference type="Gene3D" id="3.30.450.20">
    <property type="entry name" value="PAS domain"/>
    <property type="match status" value="1"/>
</dbReference>
<dbReference type="EC" id="2.7.13.3" evidence="2"/>
<protein>
    <recommendedName>
        <fullName evidence="2">histidine kinase</fullName>
        <ecNumber evidence="2">2.7.13.3</ecNumber>
    </recommendedName>
</protein>
<feature type="region of interest" description="Disordered" evidence="5">
    <location>
        <begin position="725"/>
        <end position="746"/>
    </location>
</feature>
<dbReference type="SMART" id="SM00388">
    <property type="entry name" value="HisKA"/>
    <property type="match status" value="1"/>
</dbReference>
<dbReference type="Gene3D" id="1.10.287.130">
    <property type="match status" value="1"/>
</dbReference>
<dbReference type="Pfam" id="PF12860">
    <property type="entry name" value="PAS_7"/>
    <property type="match status" value="1"/>
</dbReference>
<name>A0A1U9KM34_9PROT</name>
<proteinExistence type="predicted"/>
<evidence type="ECO:0000256" key="2">
    <source>
        <dbReference type="ARBA" id="ARBA00012438"/>
    </source>
</evidence>
<evidence type="ECO:0000259" key="7">
    <source>
        <dbReference type="PROSITE" id="PS50109"/>
    </source>
</evidence>
<dbReference type="KEGG" id="nch:A0U93_01570"/>